<dbReference type="InterPro" id="IPR023198">
    <property type="entry name" value="PGP-like_dom2"/>
</dbReference>
<dbReference type="SFLD" id="SFLDS00003">
    <property type="entry name" value="Haloacid_Dehalogenase"/>
    <property type="match status" value="1"/>
</dbReference>
<dbReference type="EMBL" id="BAMD01000010">
    <property type="protein sequence ID" value="GAF02554.1"/>
    <property type="molecule type" value="Genomic_DNA"/>
</dbReference>
<organism evidence="1 2">
    <name type="scientific">Saccharicrinis fermentans DSM 9555 = JCM 21142</name>
    <dbReference type="NCBI Taxonomy" id="869213"/>
    <lineage>
        <taxon>Bacteria</taxon>
        <taxon>Pseudomonadati</taxon>
        <taxon>Bacteroidota</taxon>
        <taxon>Bacteroidia</taxon>
        <taxon>Marinilabiliales</taxon>
        <taxon>Marinilabiliaceae</taxon>
        <taxon>Saccharicrinis</taxon>
    </lineage>
</organism>
<comment type="caution">
    <text evidence="1">The sequence shown here is derived from an EMBL/GenBank/DDBJ whole genome shotgun (WGS) entry which is preliminary data.</text>
</comment>
<dbReference type="NCBIfam" id="TIGR02254">
    <property type="entry name" value="YjjG_YfnB"/>
    <property type="match status" value="1"/>
</dbReference>
<dbReference type="GO" id="GO:0008253">
    <property type="term" value="F:5'-nucleotidase activity"/>
    <property type="evidence" value="ECO:0007669"/>
    <property type="project" value="InterPro"/>
</dbReference>
<dbReference type="SUPFAM" id="SSF56784">
    <property type="entry name" value="HAD-like"/>
    <property type="match status" value="1"/>
</dbReference>
<dbReference type="InterPro" id="IPR036412">
    <property type="entry name" value="HAD-like_sf"/>
</dbReference>
<dbReference type="InterPro" id="IPR006439">
    <property type="entry name" value="HAD-SF_hydro_IA"/>
</dbReference>
<protein>
    <submittedName>
        <fullName evidence="1">Pyrimidine 5'-nucleotidase YjjG</fullName>
    </submittedName>
</protein>
<keyword evidence="2" id="KW-1185">Reference proteome</keyword>
<dbReference type="SFLD" id="SFLDG01129">
    <property type="entry name" value="C1.5:_HAD__Beta-PGM__Phosphata"/>
    <property type="match status" value="1"/>
</dbReference>
<dbReference type="PANTHER" id="PTHR47478">
    <property type="match status" value="1"/>
</dbReference>
<dbReference type="eggNOG" id="COG1011">
    <property type="taxonomic scope" value="Bacteria"/>
</dbReference>
<dbReference type="NCBIfam" id="TIGR01509">
    <property type="entry name" value="HAD-SF-IA-v3"/>
    <property type="match status" value="1"/>
</dbReference>
<dbReference type="Gene3D" id="1.10.150.240">
    <property type="entry name" value="Putative phosphatase, domain 2"/>
    <property type="match status" value="1"/>
</dbReference>
<dbReference type="STRING" id="869213.GCA_000517085_02762"/>
<accession>W7YJ37</accession>
<sequence length="232" mass="27240">MQKYKHLFFDLDHTLWDFETNSIHTLKELYEKYKLSDSFQGFDAFYKRYEAHNEELWVQYREGKITKELLNFNRFHTPLSEAGISDDAIAQSFAHDYITVSPTKTALMPHAKEVLDQLKQRHTLHVITNGFKEVQFIKLKNSHLHHYFSKVFISETIGASKPKTAFFEYAVKSANARKKECLIIGDNLETDIDGAINFGLDYIFFNPNKNEHKRQLMNEITDLRQIINIVKS</sequence>
<name>W7YJ37_9BACT</name>
<dbReference type="AlphaFoldDB" id="W7YJ37"/>
<dbReference type="PANTHER" id="PTHR47478:SF1">
    <property type="entry name" value="PYRIMIDINE 5'-NUCLEOTIDASE YJJG"/>
    <property type="match status" value="1"/>
</dbReference>
<reference evidence="1 2" key="1">
    <citation type="journal article" date="2014" name="Genome Announc.">
        <title>Draft Genome Sequence of Cytophaga fermentans JCM 21142T, a Facultative Anaerobe Isolated from Marine Mud.</title>
        <authorList>
            <person name="Starns D."/>
            <person name="Oshima K."/>
            <person name="Suda W."/>
            <person name="Iino T."/>
            <person name="Yuki M."/>
            <person name="Inoue J."/>
            <person name="Kitamura K."/>
            <person name="Iida T."/>
            <person name="Darby A."/>
            <person name="Hattori M."/>
            <person name="Ohkuma M."/>
        </authorList>
    </citation>
    <scope>NUCLEOTIDE SEQUENCE [LARGE SCALE GENOMIC DNA]</scope>
    <source>
        <strain evidence="1 2">JCM 21142</strain>
    </source>
</reference>
<dbReference type="OrthoDB" id="9802350at2"/>
<dbReference type="InterPro" id="IPR023214">
    <property type="entry name" value="HAD_sf"/>
</dbReference>
<dbReference type="NCBIfam" id="TIGR01549">
    <property type="entry name" value="HAD-SF-IA-v1"/>
    <property type="match status" value="1"/>
</dbReference>
<evidence type="ECO:0000313" key="1">
    <source>
        <dbReference type="EMBL" id="GAF02554.1"/>
    </source>
</evidence>
<dbReference type="Proteomes" id="UP000019402">
    <property type="component" value="Unassembled WGS sequence"/>
</dbReference>
<dbReference type="RefSeq" id="WP_027472294.1">
    <property type="nucleotide sequence ID" value="NZ_BAMD01000010.1"/>
</dbReference>
<gene>
    <name evidence="1" type="ORF">JCM21142_31192</name>
</gene>
<dbReference type="Pfam" id="PF00702">
    <property type="entry name" value="Hydrolase"/>
    <property type="match status" value="1"/>
</dbReference>
<dbReference type="InterPro" id="IPR011951">
    <property type="entry name" value="HAD-SF_hydro_IA_YjjG/PynA"/>
</dbReference>
<dbReference type="InterPro" id="IPR052550">
    <property type="entry name" value="Pyrimidine_5'-ntase_YjjG"/>
</dbReference>
<dbReference type="Gene3D" id="3.40.50.1000">
    <property type="entry name" value="HAD superfamily/HAD-like"/>
    <property type="match status" value="1"/>
</dbReference>
<evidence type="ECO:0000313" key="2">
    <source>
        <dbReference type="Proteomes" id="UP000019402"/>
    </source>
</evidence>
<proteinExistence type="predicted"/>